<evidence type="ECO:0000256" key="1">
    <source>
        <dbReference type="ARBA" id="ARBA00007689"/>
    </source>
</evidence>
<dbReference type="Pfam" id="PF03795">
    <property type="entry name" value="YCII"/>
    <property type="match status" value="1"/>
</dbReference>
<dbReference type="Proteomes" id="UP000273119">
    <property type="component" value="Unassembled WGS sequence"/>
</dbReference>
<dbReference type="InterPro" id="IPR005545">
    <property type="entry name" value="YCII"/>
</dbReference>
<name>A0A496PJV8_9MICC</name>
<evidence type="ECO:0000259" key="2">
    <source>
        <dbReference type="Pfam" id="PF03795"/>
    </source>
</evidence>
<sequence>MSLFRVDYLYAADSGEIRDEVRPTHRTWLNALDGSHGVKLVAAGPIGSEEAMLIMQADEGEAVNEVLAQDPFAEAGVIDLVTVRAWVPATGELAHYA</sequence>
<reference evidence="3 4" key="1">
    <citation type="submission" date="2018-07" db="EMBL/GenBank/DDBJ databases">
        <title>Arthrobacter sp. nov., isolated from raw cow's milk with high bacterial count.</title>
        <authorList>
            <person name="Hahne J."/>
            <person name="Isele D."/>
            <person name="Lipski A."/>
        </authorList>
    </citation>
    <scope>NUCLEOTIDE SEQUENCE [LARGE SCALE GENOMIC DNA]</scope>
    <source>
        <strain evidence="3 4">JZ R-183</strain>
    </source>
</reference>
<proteinExistence type="inferred from homology"/>
<keyword evidence="4" id="KW-1185">Reference proteome</keyword>
<dbReference type="EMBL" id="QQXL01000003">
    <property type="protein sequence ID" value="RKW70766.1"/>
    <property type="molecule type" value="Genomic_DNA"/>
</dbReference>
<accession>A0A496PJV8</accession>
<feature type="domain" description="YCII-related" evidence="2">
    <location>
        <begin position="14"/>
        <end position="86"/>
    </location>
</feature>
<dbReference type="SUPFAM" id="SSF54909">
    <property type="entry name" value="Dimeric alpha+beta barrel"/>
    <property type="match status" value="1"/>
</dbReference>
<comment type="similarity">
    <text evidence="1">Belongs to the YciI family.</text>
</comment>
<comment type="caution">
    <text evidence="3">The sequence shown here is derived from an EMBL/GenBank/DDBJ whole genome shotgun (WGS) entry which is preliminary data.</text>
</comment>
<dbReference type="InterPro" id="IPR011008">
    <property type="entry name" value="Dimeric_a/b-barrel"/>
</dbReference>
<dbReference type="AlphaFoldDB" id="A0A496PJV8"/>
<protein>
    <recommendedName>
        <fullName evidence="2">YCII-related domain-containing protein</fullName>
    </recommendedName>
</protein>
<organism evidence="3 4">
    <name type="scientific">Galactobacter caseinivorans</name>
    <dbReference type="NCBI Taxonomy" id="2676123"/>
    <lineage>
        <taxon>Bacteria</taxon>
        <taxon>Bacillati</taxon>
        <taxon>Actinomycetota</taxon>
        <taxon>Actinomycetes</taxon>
        <taxon>Micrococcales</taxon>
        <taxon>Micrococcaceae</taxon>
        <taxon>Galactobacter</taxon>
    </lineage>
</organism>
<dbReference type="Gene3D" id="3.30.70.1060">
    <property type="entry name" value="Dimeric alpha+beta barrel"/>
    <property type="match status" value="1"/>
</dbReference>
<evidence type="ECO:0000313" key="3">
    <source>
        <dbReference type="EMBL" id="RKW70766.1"/>
    </source>
</evidence>
<dbReference type="RefSeq" id="WP_121484792.1">
    <property type="nucleotide sequence ID" value="NZ_QQXL01000003.1"/>
</dbReference>
<gene>
    <name evidence="3" type="ORF">DWQ67_06625</name>
</gene>
<evidence type="ECO:0000313" key="4">
    <source>
        <dbReference type="Proteomes" id="UP000273119"/>
    </source>
</evidence>